<dbReference type="EMBL" id="JABEND010000006">
    <property type="protein sequence ID" value="NNG36368.1"/>
    <property type="molecule type" value="Genomic_DNA"/>
</dbReference>
<evidence type="ECO:0000313" key="2">
    <source>
        <dbReference type="EMBL" id="NNG36368.1"/>
    </source>
</evidence>
<comment type="caution">
    <text evidence="2">The sequence shown here is derived from an EMBL/GenBank/DDBJ whole genome shotgun (WGS) entry which is preliminary data.</text>
</comment>
<dbReference type="Proteomes" id="UP000562984">
    <property type="component" value="Unassembled WGS sequence"/>
</dbReference>
<dbReference type="RefSeq" id="WP_171200067.1">
    <property type="nucleotide sequence ID" value="NZ_JABEND010000006.1"/>
</dbReference>
<evidence type="ECO:0000256" key="1">
    <source>
        <dbReference type="SAM" id="SignalP"/>
    </source>
</evidence>
<name>A0A849AB49_9ACTN</name>
<evidence type="ECO:0000313" key="3">
    <source>
        <dbReference type="Proteomes" id="UP000562984"/>
    </source>
</evidence>
<proteinExistence type="predicted"/>
<keyword evidence="3" id="KW-1185">Reference proteome</keyword>
<evidence type="ECO:0008006" key="4">
    <source>
        <dbReference type="Google" id="ProtNLM"/>
    </source>
</evidence>
<reference evidence="2 3" key="1">
    <citation type="submission" date="2020-05" db="EMBL/GenBank/DDBJ databases">
        <title>Nakamurella sp. DB0629 isolated from air conditioner.</title>
        <authorList>
            <person name="Kim D.H."/>
            <person name="Kim D.-U."/>
        </authorList>
    </citation>
    <scope>NUCLEOTIDE SEQUENCE [LARGE SCALE GENOMIC DNA]</scope>
    <source>
        <strain evidence="2 3">DB0629</strain>
    </source>
</reference>
<feature type="chain" id="PRO_5032838536" description="Camelysin metallo-endopeptidase" evidence="1">
    <location>
        <begin position="36"/>
        <end position="190"/>
    </location>
</feature>
<keyword evidence="1" id="KW-0732">Signal</keyword>
<organism evidence="2 3">
    <name type="scientific">Nakamurella aerolata</name>
    <dbReference type="NCBI Taxonomy" id="1656892"/>
    <lineage>
        <taxon>Bacteria</taxon>
        <taxon>Bacillati</taxon>
        <taxon>Actinomycetota</taxon>
        <taxon>Actinomycetes</taxon>
        <taxon>Nakamurellales</taxon>
        <taxon>Nakamurellaceae</taxon>
        <taxon>Nakamurella</taxon>
    </lineage>
</organism>
<gene>
    <name evidence="2" type="ORF">HKD39_11720</name>
</gene>
<dbReference type="AlphaFoldDB" id="A0A849AB49"/>
<accession>A0A849AB49</accession>
<feature type="signal peptide" evidence="1">
    <location>
        <begin position="1"/>
        <end position="35"/>
    </location>
</feature>
<sequence>MKRQPSRRTVAIATWSAIPAALVVSGLLVAQSSYAAFSATTDNTVNNWATGTVLLRDDDNGAALFTVENLRPGLSGSKCITVTSEGAVPAAVKVYAANTASTKQLGDHLNLTIAEGARCEAAGTSIFSGSLTELAATAKNFGTGLGSWQPAGNPGESRAYTIGYTFSADAPNSTQAATAKTDFVWEAQSR</sequence>
<protein>
    <recommendedName>
        <fullName evidence="4">Camelysin metallo-endopeptidase</fullName>
    </recommendedName>
</protein>